<keyword evidence="9" id="KW-0539">Nucleus</keyword>
<dbReference type="GO" id="GO:1904161">
    <property type="term" value="P:DNA synthesis involved in UV-damage excision repair"/>
    <property type="evidence" value="ECO:0007669"/>
    <property type="project" value="TreeGrafter"/>
</dbReference>
<evidence type="ECO:0000256" key="9">
    <source>
        <dbReference type="ARBA" id="ARBA00023242"/>
    </source>
</evidence>
<keyword evidence="13" id="KW-1185">Reference proteome</keyword>
<dbReference type="FunFam" id="3.90.1030.20:FF:000001">
    <property type="entry name" value="DNA polymerase delta 3, accessory subunit"/>
    <property type="match status" value="1"/>
</dbReference>
<dbReference type="Pfam" id="PF09507">
    <property type="entry name" value="CDC27"/>
    <property type="match status" value="2"/>
</dbReference>
<reference evidence="12" key="1">
    <citation type="submission" date="2025-08" db="UniProtKB">
        <authorList>
            <consortium name="Ensembl"/>
        </authorList>
    </citation>
    <scope>IDENTIFICATION</scope>
</reference>
<evidence type="ECO:0000313" key="13">
    <source>
        <dbReference type="Proteomes" id="UP000694406"/>
    </source>
</evidence>
<dbReference type="GeneTree" id="ENSGT00940000163239"/>
<dbReference type="Gene3D" id="3.90.1030.20">
    <property type="entry name" value="DNA polymerase delta, p66 (Cdc27) subunit, wHTH domain"/>
    <property type="match status" value="1"/>
</dbReference>
<dbReference type="InterPro" id="IPR019038">
    <property type="entry name" value="POLD3"/>
</dbReference>
<dbReference type="PANTHER" id="PTHR17598:SF13">
    <property type="entry name" value="DNA POLYMERASE DELTA SUBUNIT 3"/>
    <property type="match status" value="1"/>
</dbReference>
<feature type="compositionally biased region" description="Basic and acidic residues" evidence="11">
    <location>
        <begin position="201"/>
        <end position="211"/>
    </location>
</feature>
<dbReference type="PANTHER" id="PTHR17598">
    <property type="entry name" value="DNA POLYMERASE DELTA SUBUNIT 3"/>
    <property type="match status" value="1"/>
</dbReference>
<accession>A0A8C5RF05</accession>
<feature type="region of interest" description="Disordered" evidence="11">
    <location>
        <begin position="196"/>
        <end position="217"/>
    </location>
</feature>
<evidence type="ECO:0000256" key="4">
    <source>
        <dbReference type="ARBA" id="ARBA00022490"/>
    </source>
</evidence>
<evidence type="ECO:0000256" key="6">
    <source>
        <dbReference type="ARBA" id="ARBA00022763"/>
    </source>
</evidence>
<evidence type="ECO:0000256" key="7">
    <source>
        <dbReference type="ARBA" id="ARBA00022769"/>
    </source>
</evidence>
<name>A0A8C5RF05_LATLA</name>
<dbReference type="InterPro" id="IPR041913">
    <property type="entry name" value="POLD3_sf"/>
</dbReference>
<reference evidence="12" key="2">
    <citation type="submission" date="2025-09" db="UniProtKB">
        <authorList>
            <consortium name="Ensembl"/>
        </authorList>
    </citation>
    <scope>IDENTIFICATION</scope>
</reference>
<dbReference type="GO" id="GO:0006297">
    <property type="term" value="P:nucleotide-excision repair, DNA gap filling"/>
    <property type="evidence" value="ECO:0007669"/>
    <property type="project" value="TreeGrafter"/>
</dbReference>
<comment type="subcellular location">
    <subcellularLocation>
        <location evidence="2">Cytoplasm</location>
    </subcellularLocation>
    <subcellularLocation>
        <location evidence="1">Nucleus</location>
    </subcellularLocation>
</comment>
<evidence type="ECO:0000256" key="1">
    <source>
        <dbReference type="ARBA" id="ARBA00004123"/>
    </source>
</evidence>
<sequence>MEDELYLENIDEFVTDQNRVVTYKWLSFTLGVHVNQAKQMLYDYIERKRKENAGAQLHVTYLLSGNLVQNGHTYHKVAVVREDKLEAMKSKFSTLASVHVYSIQKAQLRDSSPLFNTDYDILKANLENCGKFSAICCPAAVIRPVAEGSQAEIPAQLPPAISVPPTLNGHAPDTPSKQPAQPMKGIMGMFAAKATSKSKNAQKEAKPETKEMPGASVHAEKYLGREEPGRAGEFWELKSTHVQIALQLKNLHLEQGRQPTVKATKASVGAKRRKRKRVLKSRTFVDDEGCIVTEKAYESESCTESEEDVQTKPAAAHKAFPGPPKKDPKEEKRGTKKGGVVPGKANKQASIMGFFQKK</sequence>
<keyword evidence="5" id="KW-0235">DNA replication</keyword>
<dbReference type="Proteomes" id="UP000694406">
    <property type="component" value="Unplaced"/>
</dbReference>
<dbReference type="GO" id="GO:0003887">
    <property type="term" value="F:DNA-directed DNA polymerase activity"/>
    <property type="evidence" value="ECO:0007669"/>
    <property type="project" value="TreeGrafter"/>
</dbReference>
<dbReference type="GO" id="GO:0005737">
    <property type="term" value="C:cytoplasm"/>
    <property type="evidence" value="ECO:0007669"/>
    <property type="project" value="UniProtKB-SubCell"/>
</dbReference>
<dbReference type="Ensembl" id="ENSLLTT00000001389.1">
    <property type="protein sequence ID" value="ENSLLTP00000001336.1"/>
    <property type="gene ID" value="ENSLLTG00000001031.1"/>
</dbReference>
<dbReference type="GO" id="GO:0006271">
    <property type="term" value="P:DNA strand elongation involved in DNA replication"/>
    <property type="evidence" value="ECO:0007669"/>
    <property type="project" value="TreeGrafter"/>
</dbReference>
<keyword evidence="6" id="KW-0227">DNA damage</keyword>
<dbReference type="AlphaFoldDB" id="A0A8C5RF05"/>
<evidence type="ECO:0000313" key="12">
    <source>
        <dbReference type="Ensembl" id="ENSLLTP00000001336.1"/>
    </source>
</evidence>
<keyword evidence="4" id="KW-0963">Cytoplasm</keyword>
<evidence type="ECO:0000256" key="5">
    <source>
        <dbReference type="ARBA" id="ARBA00022705"/>
    </source>
</evidence>
<evidence type="ECO:0000256" key="8">
    <source>
        <dbReference type="ARBA" id="ARBA00023204"/>
    </source>
</evidence>
<feature type="compositionally biased region" description="Basic and acidic residues" evidence="11">
    <location>
        <begin position="324"/>
        <end position="333"/>
    </location>
</feature>
<evidence type="ECO:0000256" key="10">
    <source>
        <dbReference type="ARBA" id="ARBA00083711"/>
    </source>
</evidence>
<dbReference type="GO" id="GO:0043625">
    <property type="term" value="C:delta DNA polymerase complex"/>
    <property type="evidence" value="ECO:0007669"/>
    <property type="project" value="InterPro"/>
</dbReference>
<evidence type="ECO:0000256" key="2">
    <source>
        <dbReference type="ARBA" id="ARBA00004496"/>
    </source>
</evidence>
<keyword evidence="8" id="KW-0234">DNA repair</keyword>
<protein>
    <recommendedName>
        <fullName evidence="3">DNA polymerase delta subunit 3</fullName>
    </recommendedName>
    <alternativeName>
        <fullName evidence="10">DNA polymerase delta subunit p66</fullName>
    </alternativeName>
</protein>
<keyword evidence="7" id="KW-0228">DNA excision</keyword>
<evidence type="ECO:0000256" key="3">
    <source>
        <dbReference type="ARBA" id="ARBA00017589"/>
    </source>
</evidence>
<organism evidence="12 13">
    <name type="scientific">Laticauda laticaudata</name>
    <name type="common">Blue-ringed sea krait</name>
    <name type="synonym">Blue-lipped sea krait</name>
    <dbReference type="NCBI Taxonomy" id="8630"/>
    <lineage>
        <taxon>Eukaryota</taxon>
        <taxon>Metazoa</taxon>
        <taxon>Chordata</taxon>
        <taxon>Craniata</taxon>
        <taxon>Vertebrata</taxon>
        <taxon>Euteleostomi</taxon>
        <taxon>Lepidosauria</taxon>
        <taxon>Squamata</taxon>
        <taxon>Bifurcata</taxon>
        <taxon>Unidentata</taxon>
        <taxon>Episquamata</taxon>
        <taxon>Toxicofera</taxon>
        <taxon>Serpentes</taxon>
        <taxon>Colubroidea</taxon>
        <taxon>Elapidae</taxon>
        <taxon>Laticaudinae</taxon>
        <taxon>Laticauda</taxon>
    </lineage>
</organism>
<feature type="region of interest" description="Disordered" evidence="11">
    <location>
        <begin position="297"/>
        <end position="358"/>
    </location>
</feature>
<proteinExistence type="predicted"/>
<evidence type="ECO:0000256" key="11">
    <source>
        <dbReference type="SAM" id="MobiDB-lite"/>
    </source>
</evidence>